<keyword evidence="4 10" id="KW-1003">Cell membrane</keyword>
<keyword evidence="7 9" id="KW-1133">Transmembrane helix</keyword>
<feature type="transmembrane region" description="Helical" evidence="9">
    <location>
        <begin position="117"/>
        <end position="146"/>
    </location>
</feature>
<dbReference type="CDD" id="cd06261">
    <property type="entry name" value="TM_PBP2"/>
    <property type="match status" value="1"/>
</dbReference>
<dbReference type="GO" id="GO:1990060">
    <property type="term" value="C:maltose transport complex"/>
    <property type="evidence" value="ECO:0007669"/>
    <property type="project" value="TreeGrafter"/>
</dbReference>
<dbReference type="AlphaFoldDB" id="A0A1M7EJG7"/>
<gene>
    <name evidence="12" type="ORF">SAMN02746066_00019</name>
</gene>
<feature type="transmembrane region" description="Helical" evidence="9">
    <location>
        <begin position="272"/>
        <end position="294"/>
    </location>
</feature>
<evidence type="ECO:0000313" key="13">
    <source>
        <dbReference type="Proteomes" id="UP000184038"/>
    </source>
</evidence>
<evidence type="ECO:0000256" key="3">
    <source>
        <dbReference type="ARBA" id="ARBA00022448"/>
    </source>
</evidence>
<evidence type="ECO:0000256" key="9">
    <source>
        <dbReference type="RuleBase" id="RU363032"/>
    </source>
</evidence>
<feature type="domain" description="ABC transmembrane type-1" evidence="11">
    <location>
        <begin position="185"/>
        <end position="407"/>
    </location>
</feature>
<evidence type="ECO:0000256" key="6">
    <source>
        <dbReference type="ARBA" id="ARBA00022692"/>
    </source>
</evidence>
<dbReference type="OrthoDB" id="9774308at2"/>
<sequence>MILFLLQLIFVGTEIFSGYLLEALSGQITHFSFRLHGGFFTKGIWGLITLGEKEGGKNGDHSTMLLITGIIAVMVLLVVMGIYLFNIRDAYKTGKLLDETGHCPTTKEYFKNTYSKFFAYVILIPIVIYIMFIVIMPIIFAILTAFTNYNTNHLPPGNLISWVGFSNFKKLFQIPIWSSTFFSVLRWTVVWAVLATFTTYFFGMFQAILLNSKYTKCKTLYRGIMILPWAIPQLISLLVFRNFLNGQFGPVSKFLMDIGLTDHRIAFLADPFIAKITILVVNLWLGFPMFMIMIQGILSNIDKSLYEAAEIDGGGGFKIFRFITLPLVLRATAPLIVMNLAGNFNGFGIIYFLTNGGPVNSSYQFAGDTDILISWIYKLTLEQKLYDMAAVMNIMIFILIAVVSIWNFRRTQAFKEV</sequence>
<dbReference type="Gene3D" id="1.10.3720.10">
    <property type="entry name" value="MetI-like"/>
    <property type="match status" value="1"/>
</dbReference>
<keyword evidence="8 9" id="KW-0472">Membrane</keyword>
<feature type="transmembrane region" description="Helical" evidence="9">
    <location>
        <begin position="388"/>
        <end position="408"/>
    </location>
</feature>
<dbReference type="InterPro" id="IPR035906">
    <property type="entry name" value="MetI-like_sf"/>
</dbReference>
<evidence type="ECO:0000256" key="2">
    <source>
        <dbReference type="ARBA" id="ARBA00009047"/>
    </source>
</evidence>
<keyword evidence="13" id="KW-1185">Reference proteome</keyword>
<keyword evidence="3 9" id="KW-0813">Transport</keyword>
<feature type="transmembrane region" description="Helical" evidence="9">
    <location>
        <begin position="223"/>
        <end position="244"/>
    </location>
</feature>
<reference evidence="12 13" key="1">
    <citation type="submission" date="2016-11" db="EMBL/GenBank/DDBJ databases">
        <authorList>
            <person name="Jaros S."/>
            <person name="Januszkiewicz K."/>
            <person name="Wedrychowicz H."/>
        </authorList>
    </citation>
    <scope>NUCLEOTIDE SEQUENCE [LARGE SCALE GENOMIC DNA]</scope>
    <source>
        <strain evidence="12 13">DSM 15930</strain>
    </source>
</reference>
<organism evidence="12 13">
    <name type="scientific">Anaerosporobacter mobilis DSM 15930</name>
    <dbReference type="NCBI Taxonomy" id="1120996"/>
    <lineage>
        <taxon>Bacteria</taxon>
        <taxon>Bacillati</taxon>
        <taxon>Bacillota</taxon>
        <taxon>Clostridia</taxon>
        <taxon>Lachnospirales</taxon>
        <taxon>Lachnospiraceae</taxon>
        <taxon>Anaerosporobacter</taxon>
    </lineage>
</organism>
<keyword evidence="5 10" id="KW-0762">Sugar transport</keyword>
<evidence type="ECO:0000256" key="1">
    <source>
        <dbReference type="ARBA" id="ARBA00004651"/>
    </source>
</evidence>
<dbReference type="PROSITE" id="PS50928">
    <property type="entry name" value="ABC_TM1"/>
    <property type="match status" value="1"/>
</dbReference>
<evidence type="ECO:0000256" key="7">
    <source>
        <dbReference type="ARBA" id="ARBA00022989"/>
    </source>
</evidence>
<dbReference type="EMBL" id="FRCP01000005">
    <property type="protein sequence ID" value="SHL91850.1"/>
    <property type="molecule type" value="Genomic_DNA"/>
</dbReference>
<dbReference type="InterPro" id="IPR000515">
    <property type="entry name" value="MetI-like"/>
</dbReference>
<evidence type="ECO:0000256" key="10">
    <source>
        <dbReference type="RuleBase" id="RU367050"/>
    </source>
</evidence>
<dbReference type="SUPFAM" id="SSF161098">
    <property type="entry name" value="MetI-like"/>
    <property type="match status" value="1"/>
</dbReference>
<comment type="function">
    <text evidence="10">Part of the ABC transporter complex MalEFGK involved in maltose/maltodextrin import. Probably responsible for the translocation of the substrate across the membrane.</text>
</comment>
<dbReference type="Proteomes" id="UP000184038">
    <property type="component" value="Unassembled WGS sequence"/>
</dbReference>
<evidence type="ECO:0000259" key="11">
    <source>
        <dbReference type="PROSITE" id="PS50928"/>
    </source>
</evidence>
<feature type="transmembrane region" description="Helical" evidence="9">
    <location>
        <begin position="64"/>
        <end position="85"/>
    </location>
</feature>
<feature type="transmembrane region" description="Helical" evidence="9">
    <location>
        <begin position="189"/>
        <end position="211"/>
    </location>
</feature>
<evidence type="ECO:0000256" key="4">
    <source>
        <dbReference type="ARBA" id="ARBA00022475"/>
    </source>
</evidence>
<keyword evidence="6 9" id="KW-0812">Transmembrane</keyword>
<dbReference type="GO" id="GO:0042956">
    <property type="term" value="P:maltodextrin transmembrane transport"/>
    <property type="evidence" value="ECO:0007669"/>
    <property type="project" value="TreeGrafter"/>
</dbReference>
<dbReference type="STRING" id="1120996.SAMN02746066_00019"/>
<proteinExistence type="inferred from homology"/>
<comment type="subcellular location">
    <subcellularLocation>
        <location evidence="1 9">Cell membrane</location>
        <topology evidence="1 9">Multi-pass membrane protein</topology>
    </subcellularLocation>
</comment>
<dbReference type="PANTHER" id="PTHR47314:SF1">
    <property type="entry name" value="MALTOSE_MALTODEXTRIN TRANSPORT SYSTEM PERMEASE PROTEIN MALF"/>
    <property type="match status" value="1"/>
</dbReference>
<accession>A0A1M7EJG7</accession>
<evidence type="ECO:0000313" key="12">
    <source>
        <dbReference type="EMBL" id="SHL91850.1"/>
    </source>
</evidence>
<comment type="similarity">
    <text evidence="2 10">Belongs to the binding-protein-dependent transport system permease family. MalFG subfamily.</text>
</comment>
<protein>
    <recommendedName>
        <fullName evidence="10">Maltose/maltodextrin transport system permease protein</fullName>
    </recommendedName>
</protein>
<name>A0A1M7EJG7_9FIRM</name>
<feature type="transmembrane region" description="Helical" evidence="9">
    <location>
        <begin position="327"/>
        <end position="353"/>
    </location>
</feature>
<dbReference type="GO" id="GO:0015423">
    <property type="term" value="F:ABC-type maltose transporter activity"/>
    <property type="evidence" value="ECO:0007669"/>
    <property type="project" value="TreeGrafter"/>
</dbReference>
<dbReference type="SUPFAM" id="SSF160964">
    <property type="entry name" value="MalF N-terminal region-like"/>
    <property type="match status" value="1"/>
</dbReference>
<dbReference type="PANTHER" id="PTHR47314">
    <property type="entry name" value="MALTOSE/MALTODEXTRIN TRANSPORT SYSTEM PERMEASE PROTEIN MALF"/>
    <property type="match status" value="1"/>
</dbReference>
<dbReference type="Pfam" id="PF00528">
    <property type="entry name" value="BPD_transp_1"/>
    <property type="match status" value="1"/>
</dbReference>
<evidence type="ECO:0000256" key="8">
    <source>
        <dbReference type="ARBA" id="ARBA00023136"/>
    </source>
</evidence>
<evidence type="ECO:0000256" key="5">
    <source>
        <dbReference type="ARBA" id="ARBA00022597"/>
    </source>
</evidence>